<protein>
    <recommendedName>
        <fullName evidence="5">Phospholipase A1</fullName>
        <ecNumber evidence="5">3.1.1.-</ecNumber>
    </recommendedName>
</protein>
<comment type="function">
    <text evidence="5">Acylhydrolase that catalyzes the hydrolysis of phospholipids at the sn-1 position.</text>
</comment>
<organism evidence="7 8">
    <name type="scientific">Malus domestica</name>
    <name type="common">Apple</name>
    <name type="synonym">Pyrus malus</name>
    <dbReference type="NCBI Taxonomy" id="3750"/>
    <lineage>
        <taxon>Eukaryota</taxon>
        <taxon>Viridiplantae</taxon>
        <taxon>Streptophyta</taxon>
        <taxon>Embryophyta</taxon>
        <taxon>Tracheophyta</taxon>
        <taxon>Spermatophyta</taxon>
        <taxon>Magnoliopsida</taxon>
        <taxon>eudicotyledons</taxon>
        <taxon>Gunneridae</taxon>
        <taxon>Pentapetalae</taxon>
        <taxon>rosids</taxon>
        <taxon>fabids</taxon>
        <taxon>Rosales</taxon>
        <taxon>Rosaceae</taxon>
        <taxon>Amygdaloideae</taxon>
        <taxon>Maleae</taxon>
        <taxon>Malus</taxon>
    </lineage>
</organism>
<accession>A0A498K4P9</accession>
<comment type="caution">
    <text evidence="7">The sequence shown here is derived from an EMBL/GenBank/DDBJ whole genome shotgun (WGS) entry which is preliminary data.</text>
</comment>
<evidence type="ECO:0000259" key="6">
    <source>
        <dbReference type="Pfam" id="PF01764"/>
    </source>
</evidence>
<dbReference type="GO" id="GO:0005737">
    <property type="term" value="C:cytoplasm"/>
    <property type="evidence" value="ECO:0007669"/>
    <property type="project" value="UniProtKB-ARBA"/>
</dbReference>
<keyword evidence="3 5" id="KW-0442">Lipid degradation</keyword>
<dbReference type="PANTHER" id="PTHR31828">
    <property type="entry name" value="PHOSPHOLIPASE A1-IIGAMMA"/>
    <property type="match status" value="1"/>
</dbReference>
<dbReference type="InterPro" id="IPR033556">
    <property type="entry name" value="PLA"/>
</dbReference>
<dbReference type="EC" id="3.1.1.-" evidence="5"/>
<dbReference type="InterPro" id="IPR002921">
    <property type="entry name" value="Fungal_lipase-type"/>
</dbReference>
<keyword evidence="2 5" id="KW-0378">Hydrolase</keyword>
<sequence length="378" mass="42543">MDTIATRWRLLGGETDWEGLLDPLDIDLRRCILHYGERVAAIGDSFISDPRSKNCGLPRYTTTHLFSKVGLENSNPYKYTVNKYIYAATEVLPGKSIWLGYVAVTTDEGKEVLGRRDILVTWRGTELDAEWGVDLLFDLVSASDILGDKYDPKVHHGFHSYYNSADPESPYSKTSCRAQVLTAIKEVVDQYKDEEISITVCGHSMGGAFAILNATDIVCNGYNKPTDRPDKACLVTSIVFASPRLGDQGFHDVFSSLKNLHVLRVTNSYDIVPHLPPLEKYVDVGKELKIDTLKSPYLKNAKKDAHRLEIYLHGVAGTQGRNGFQLVINRDIALVNKKLDGLKDEYNVIVKWWTEKNKSMVQMDDGSWVLLDHEKDDV</sequence>
<evidence type="ECO:0000313" key="8">
    <source>
        <dbReference type="Proteomes" id="UP000290289"/>
    </source>
</evidence>
<evidence type="ECO:0000256" key="1">
    <source>
        <dbReference type="ARBA" id="ARBA00010701"/>
    </source>
</evidence>
<evidence type="ECO:0000256" key="4">
    <source>
        <dbReference type="ARBA" id="ARBA00023098"/>
    </source>
</evidence>
<evidence type="ECO:0000256" key="2">
    <source>
        <dbReference type="ARBA" id="ARBA00022801"/>
    </source>
</evidence>
<evidence type="ECO:0000256" key="3">
    <source>
        <dbReference type="ARBA" id="ARBA00022963"/>
    </source>
</evidence>
<dbReference type="Gene3D" id="3.40.50.1820">
    <property type="entry name" value="alpha/beta hydrolase"/>
    <property type="match status" value="1"/>
</dbReference>
<keyword evidence="4 5" id="KW-0443">Lipid metabolism</keyword>
<dbReference type="STRING" id="3750.A0A498K4P9"/>
<dbReference type="AlphaFoldDB" id="A0A498K4P9"/>
<keyword evidence="8" id="KW-1185">Reference proteome</keyword>
<dbReference type="InterPro" id="IPR029058">
    <property type="entry name" value="AB_hydrolase_fold"/>
</dbReference>
<proteinExistence type="inferred from homology"/>
<evidence type="ECO:0000313" key="7">
    <source>
        <dbReference type="EMBL" id="RXI00965.1"/>
    </source>
</evidence>
<dbReference type="GO" id="GO:0008970">
    <property type="term" value="F:phospholipase A1 activity"/>
    <property type="evidence" value="ECO:0007669"/>
    <property type="project" value="UniProtKB-UniRule"/>
</dbReference>
<dbReference type="PANTHER" id="PTHR31828:SF20">
    <property type="entry name" value="PHOSPHOLIPASE A1"/>
    <property type="match status" value="1"/>
</dbReference>
<dbReference type="EMBL" id="RDQH01000330">
    <property type="protein sequence ID" value="RXI00965.1"/>
    <property type="molecule type" value="Genomic_DNA"/>
</dbReference>
<dbReference type="Pfam" id="PF01764">
    <property type="entry name" value="Lipase_3"/>
    <property type="match status" value="1"/>
</dbReference>
<dbReference type="GO" id="GO:0016042">
    <property type="term" value="P:lipid catabolic process"/>
    <property type="evidence" value="ECO:0007669"/>
    <property type="project" value="UniProtKB-UniRule"/>
</dbReference>
<name>A0A498K4P9_MALDO</name>
<dbReference type="FunFam" id="3.40.50.1820:FF:000065">
    <property type="entry name" value="Phospholipase A1-II 3"/>
    <property type="match status" value="1"/>
</dbReference>
<reference evidence="7 8" key="1">
    <citation type="submission" date="2018-10" db="EMBL/GenBank/DDBJ databases">
        <title>A high-quality apple genome assembly.</title>
        <authorList>
            <person name="Hu J."/>
        </authorList>
    </citation>
    <scope>NUCLEOTIDE SEQUENCE [LARGE SCALE GENOMIC DNA]</scope>
    <source>
        <strain evidence="8">cv. HFTH1</strain>
        <tissue evidence="7">Young leaf</tissue>
    </source>
</reference>
<gene>
    <name evidence="7" type="ORF">DVH24_001199</name>
</gene>
<comment type="similarity">
    <text evidence="1 5">Belongs to the AB hydrolase superfamily. Lipase family.</text>
</comment>
<dbReference type="SUPFAM" id="SSF53474">
    <property type="entry name" value="alpha/beta-Hydrolases"/>
    <property type="match status" value="1"/>
</dbReference>
<dbReference type="CDD" id="cd00519">
    <property type="entry name" value="Lipase_3"/>
    <property type="match status" value="1"/>
</dbReference>
<feature type="domain" description="Fungal lipase-type" evidence="6">
    <location>
        <begin position="120"/>
        <end position="278"/>
    </location>
</feature>
<dbReference type="Proteomes" id="UP000290289">
    <property type="component" value="Chromosome 4"/>
</dbReference>
<evidence type="ECO:0000256" key="5">
    <source>
        <dbReference type="RuleBase" id="RU367093"/>
    </source>
</evidence>